<reference evidence="1 2" key="1">
    <citation type="submission" date="2016-10" db="EMBL/GenBank/DDBJ databases">
        <authorList>
            <person name="Cai Z."/>
        </authorList>
    </citation>
    <scope>NUCLEOTIDE SEQUENCE [LARGE SCALE GENOMIC DNA]</scope>
</reference>
<sequence>MSGGYGGCHPWTDPLSCAITVTLVEQDSDRELLPADYVSAQEGSWRGSESQASFLLPLRSLPADVKAAHTVQGCWRTQ</sequence>
<dbReference type="Proteomes" id="UP000256970">
    <property type="component" value="Unassembled WGS sequence"/>
</dbReference>
<proteinExistence type="predicted"/>
<accession>A0A383VT67</accession>
<keyword evidence="2" id="KW-1185">Reference proteome</keyword>
<protein>
    <submittedName>
        <fullName evidence="1">Uncharacterized protein</fullName>
    </submittedName>
</protein>
<evidence type="ECO:0000313" key="2">
    <source>
        <dbReference type="Proteomes" id="UP000256970"/>
    </source>
</evidence>
<gene>
    <name evidence="1" type="ORF">BQ4739_LOCUS8297</name>
</gene>
<evidence type="ECO:0000313" key="1">
    <source>
        <dbReference type="EMBL" id="SZX67964.1"/>
    </source>
</evidence>
<name>A0A383VT67_TETOB</name>
<organism evidence="1 2">
    <name type="scientific">Tetradesmus obliquus</name>
    <name type="common">Green alga</name>
    <name type="synonym">Acutodesmus obliquus</name>
    <dbReference type="NCBI Taxonomy" id="3088"/>
    <lineage>
        <taxon>Eukaryota</taxon>
        <taxon>Viridiplantae</taxon>
        <taxon>Chlorophyta</taxon>
        <taxon>core chlorophytes</taxon>
        <taxon>Chlorophyceae</taxon>
        <taxon>CS clade</taxon>
        <taxon>Sphaeropleales</taxon>
        <taxon>Scenedesmaceae</taxon>
        <taxon>Tetradesmus</taxon>
    </lineage>
</organism>
<dbReference type="AlphaFoldDB" id="A0A383VT67"/>
<dbReference type="EMBL" id="FNXT01000826">
    <property type="protein sequence ID" value="SZX67964.1"/>
    <property type="molecule type" value="Genomic_DNA"/>
</dbReference>